<keyword evidence="1" id="KW-1015">Disulfide bond</keyword>
<evidence type="ECO:0000313" key="6">
    <source>
        <dbReference type="RefSeq" id="XP_065652173.1"/>
    </source>
</evidence>
<dbReference type="RefSeq" id="XP_065652173.1">
    <property type="nucleotide sequence ID" value="XM_065796101.1"/>
</dbReference>
<dbReference type="InterPro" id="IPR013783">
    <property type="entry name" value="Ig-like_fold"/>
</dbReference>
<keyword evidence="5" id="KW-1185">Reference proteome</keyword>
<dbReference type="CDD" id="cd00146">
    <property type="entry name" value="PKD"/>
    <property type="match status" value="2"/>
</dbReference>
<dbReference type="InterPro" id="IPR035986">
    <property type="entry name" value="PKD_dom_sf"/>
</dbReference>
<accession>A0ABM4BSN8</accession>
<dbReference type="Gene3D" id="1.10.2000.10">
    <property type="entry name" value="Frizzled cysteine-rich domain"/>
    <property type="match status" value="1"/>
</dbReference>
<evidence type="ECO:0000256" key="3">
    <source>
        <dbReference type="SAM" id="Phobius"/>
    </source>
</evidence>
<dbReference type="InterPro" id="IPR041775">
    <property type="entry name" value="Ror-like_CRD"/>
</dbReference>
<keyword evidence="3" id="KW-0812">Transmembrane</keyword>
<dbReference type="PANTHER" id="PTHR46182">
    <property type="entry name" value="FI19480P1"/>
    <property type="match status" value="1"/>
</dbReference>
<dbReference type="InterPro" id="IPR022409">
    <property type="entry name" value="PKD/Chitinase_dom"/>
</dbReference>
<evidence type="ECO:0000313" key="5">
    <source>
        <dbReference type="Proteomes" id="UP001652625"/>
    </source>
</evidence>
<reference evidence="6" key="1">
    <citation type="submission" date="2025-08" db="UniProtKB">
        <authorList>
            <consortium name="RefSeq"/>
        </authorList>
    </citation>
    <scope>IDENTIFICATION</scope>
</reference>
<keyword evidence="3" id="KW-1133">Transmembrane helix</keyword>
<dbReference type="InterPro" id="IPR036790">
    <property type="entry name" value="Frizzled_dom_sf"/>
</dbReference>
<dbReference type="Proteomes" id="UP001652625">
    <property type="component" value="Chromosome 04"/>
</dbReference>
<name>A0ABM4BSN8_HYDVU</name>
<dbReference type="Gene3D" id="2.60.40.10">
    <property type="entry name" value="Immunoglobulins"/>
    <property type="match status" value="5"/>
</dbReference>
<comment type="caution">
    <text evidence="2">Lacks conserved residue(s) required for the propagation of feature annotation.</text>
</comment>
<dbReference type="InterPro" id="IPR029865">
    <property type="entry name" value="KIAA0319-like"/>
</dbReference>
<dbReference type="CDD" id="cd07459">
    <property type="entry name" value="CRD_TK_ROR_like"/>
    <property type="match status" value="1"/>
</dbReference>
<sequence length="1190" mass="133613">MIFKEKILYSIFWAVEKIRPNKCNCIKREQFFFRLKTLWFLVAFVTLSSHIKLASGEYKPPDNAVDSKNSFFQNDYKTCKKGLKLPGYSLNGGTKAGDYINLGSVNIFDECIDLCCQESDCEIAVMLTHKKQQKCFKVVCFKVDGDLCKPVHATKQKEKYHPYLFFRGGTKDLSKKEAQNASSMEKKSDRPKSVCRSYTGSVCSTHLDPTKMYIYSEDNNETSLEDHLRAPIQKISMTISKKCQSIALQAICYRIYPQCTDQDNPIPIKICENECNKISDGKCVAEFTATNMLSYLQRIIPNCQEPSDESEESSETSNCIKLSEEPYESSLVTQNKMLYSKEDLGQNLSQNFEIENKTGLIFEMQPNYTNFSLGPIVAVSSLFQESIPHALEQNFSALSTSAPILTVDTPLKNHLPTVVNVTEKDQINFQETVLTTTKVAAVTPNPPPPVLLEEIRVSAGDNTEIILPIEEASLYSSTWPKEKQEGEYSYKWSEVSSPPLSHGYIEGKNSKNVKLSKLNVPGVYTFKLEVESSDKRHGVGYINITVKEAPRVNRPPRADIFPKEQSITLPINTVVLDGSRSTDDVNIVSYKWELRKGPLNDNNVFDSTADTKILQLKNLLAGTYVFRLTVKDSDGETDSTETTITVNKEHNYPPKANAGSDVIIQLPNNSVVLRGDKSTDDKSILTYEWRKTSDSPTCDMQGSDKPLLHVSRLTVGTYVFILKVTDVEGLSDEAQVKVIVLAEHNTNPVAIAGDNLELVYPDDSTTLDGSLSRDNSMIVSYQWEVLSGPSLPKFVNADKPKVLVSDLKPGTYKMQLTVTDDKNLKGTDIVEIHVKKDHNEPPVANAGEDQVIYYPERFIALDGTKSHDDEFIVKYQWIRAGLSPAAGDVLNGSDKSPVLYLANLVLGRYLFDLVVTDNKGLTGRDSVVVLVNEDPKSDGLVEIYFDADVSSFMEDHKKQLLRQISVILEVGEDLVHLEGLRSVGYGNSIMLLIYVVDPKLERIMDGKYVADLLKLKVGFGGKLFDYTMEKVEPYICRNTCSGHGYCDKLTKQCVCDSFWTSNILKSHFGEKESNCEWSILYLSVAIFGVFLFFVAIAWGVCFVFARRQRNKRRTRYRALRTRDHDSKEDILLVPNGKGKYSAQSLTFTETDDDSEEETTVFDKKRLLNGNSFTSNGVANGKLPKQRDHAL</sequence>
<dbReference type="GeneID" id="100198204"/>
<protein>
    <submittedName>
        <fullName evidence="6">Dyslexia-associated protein KIAA0319-like protein isoform X2</fullName>
    </submittedName>
</protein>
<evidence type="ECO:0000256" key="2">
    <source>
        <dbReference type="PROSITE-ProRule" id="PRU00090"/>
    </source>
</evidence>
<proteinExistence type="predicted"/>
<dbReference type="PROSITE" id="PS50038">
    <property type="entry name" value="FZ"/>
    <property type="match status" value="1"/>
</dbReference>
<gene>
    <name evidence="6" type="primary">LOC100198204</name>
</gene>
<dbReference type="PANTHER" id="PTHR46182:SF2">
    <property type="entry name" value="FI19480P1"/>
    <property type="match status" value="1"/>
</dbReference>
<feature type="domain" description="FZ" evidence="4">
    <location>
        <begin position="190"/>
        <end position="322"/>
    </location>
</feature>
<keyword evidence="3" id="KW-0472">Membrane</keyword>
<organism evidence="5 6">
    <name type="scientific">Hydra vulgaris</name>
    <name type="common">Hydra</name>
    <name type="synonym">Hydra attenuata</name>
    <dbReference type="NCBI Taxonomy" id="6087"/>
    <lineage>
        <taxon>Eukaryota</taxon>
        <taxon>Metazoa</taxon>
        <taxon>Cnidaria</taxon>
        <taxon>Hydrozoa</taxon>
        <taxon>Hydroidolina</taxon>
        <taxon>Anthoathecata</taxon>
        <taxon>Aplanulata</taxon>
        <taxon>Hydridae</taxon>
        <taxon>Hydra</taxon>
    </lineage>
</organism>
<dbReference type="SMART" id="SM00089">
    <property type="entry name" value="PKD"/>
    <property type="match status" value="3"/>
</dbReference>
<evidence type="ECO:0000259" key="4">
    <source>
        <dbReference type="PROSITE" id="PS50038"/>
    </source>
</evidence>
<evidence type="ECO:0000256" key="1">
    <source>
        <dbReference type="ARBA" id="ARBA00023157"/>
    </source>
</evidence>
<feature type="transmembrane region" description="Helical" evidence="3">
    <location>
        <begin position="1079"/>
        <end position="1105"/>
    </location>
</feature>
<dbReference type="Pfam" id="PF22352">
    <property type="entry name" value="K319L-like_PKD"/>
    <property type="match status" value="5"/>
</dbReference>
<dbReference type="InterPro" id="IPR020067">
    <property type="entry name" value="Frizzled_dom"/>
</dbReference>
<dbReference type="SUPFAM" id="SSF49299">
    <property type="entry name" value="PKD domain"/>
    <property type="match status" value="4"/>
</dbReference>